<feature type="compositionally biased region" description="Polar residues" evidence="1">
    <location>
        <begin position="21"/>
        <end position="33"/>
    </location>
</feature>
<accession>A0A448XNK7</accession>
<keyword evidence="3" id="KW-1185">Reference proteome</keyword>
<organism evidence="2 3">
    <name type="scientific">Protopolystoma xenopodis</name>
    <dbReference type="NCBI Taxonomy" id="117903"/>
    <lineage>
        <taxon>Eukaryota</taxon>
        <taxon>Metazoa</taxon>
        <taxon>Spiralia</taxon>
        <taxon>Lophotrochozoa</taxon>
        <taxon>Platyhelminthes</taxon>
        <taxon>Monogenea</taxon>
        <taxon>Polyopisthocotylea</taxon>
        <taxon>Polystomatidea</taxon>
        <taxon>Polystomatidae</taxon>
        <taxon>Protopolystoma</taxon>
    </lineage>
</organism>
<evidence type="ECO:0000313" key="3">
    <source>
        <dbReference type="Proteomes" id="UP000784294"/>
    </source>
</evidence>
<dbReference type="Proteomes" id="UP000784294">
    <property type="component" value="Unassembled WGS sequence"/>
</dbReference>
<name>A0A448XNK7_9PLAT</name>
<evidence type="ECO:0000313" key="2">
    <source>
        <dbReference type="EMBL" id="VEL41049.1"/>
    </source>
</evidence>
<dbReference type="AlphaFoldDB" id="A0A448XNK7"/>
<sequence>MGLGTDSVDVLPPDSGVRMRTASSPSRQPTSGPANHLPQPGVTSLSRPLVAATRNRLFGPVTGSGMTELEFGYLREGFQRLSCC</sequence>
<evidence type="ECO:0000256" key="1">
    <source>
        <dbReference type="SAM" id="MobiDB-lite"/>
    </source>
</evidence>
<gene>
    <name evidence="2" type="ORF">PXEA_LOCUS34489</name>
</gene>
<proteinExistence type="predicted"/>
<comment type="caution">
    <text evidence="2">The sequence shown here is derived from an EMBL/GenBank/DDBJ whole genome shotgun (WGS) entry which is preliminary data.</text>
</comment>
<reference evidence="2" key="1">
    <citation type="submission" date="2018-11" db="EMBL/GenBank/DDBJ databases">
        <authorList>
            <consortium name="Pathogen Informatics"/>
        </authorList>
    </citation>
    <scope>NUCLEOTIDE SEQUENCE</scope>
</reference>
<dbReference type="EMBL" id="CAAALY010267641">
    <property type="protein sequence ID" value="VEL41049.1"/>
    <property type="molecule type" value="Genomic_DNA"/>
</dbReference>
<feature type="region of interest" description="Disordered" evidence="1">
    <location>
        <begin position="1"/>
        <end position="46"/>
    </location>
</feature>
<protein>
    <submittedName>
        <fullName evidence="2">Uncharacterized protein</fullName>
    </submittedName>
</protein>